<dbReference type="PROSITE" id="PS50879">
    <property type="entry name" value="RNASE_H_1"/>
    <property type="match status" value="1"/>
</dbReference>
<protein>
    <submittedName>
        <fullName evidence="9">Ribonuclease H-like</fullName>
    </submittedName>
</protein>
<evidence type="ECO:0000256" key="6">
    <source>
        <dbReference type="ARBA" id="ARBA00022918"/>
    </source>
</evidence>
<evidence type="ECO:0000256" key="5">
    <source>
        <dbReference type="ARBA" id="ARBA00022801"/>
    </source>
</evidence>
<dbReference type="InterPro" id="IPR012337">
    <property type="entry name" value="RNaseH-like_sf"/>
</dbReference>
<dbReference type="InterPro" id="IPR002156">
    <property type="entry name" value="RNaseH_domain"/>
</dbReference>
<evidence type="ECO:0000256" key="4">
    <source>
        <dbReference type="ARBA" id="ARBA00022759"/>
    </source>
</evidence>
<keyword evidence="3" id="KW-0540">Nuclease</keyword>
<evidence type="ECO:0000313" key="8">
    <source>
        <dbReference type="Proteomes" id="UP000515159"/>
    </source>
</evidence>
<name>A0A6P8QZB9_GEOSA</name>
<dbReference type="GO" id="GO:0035613">
    <property type="term" value="F:RNA stem-loop binding"/>
    <property type="evidence" value="ECO:0007669"/>
    <property type="project" value="TreeGrafter"/>
</dbReference>
<dbReference type="SUPFAM" id="SSF53098">
    <property type="entry name" value="Ribonuclease H-like"/>
    <property type="match status" value="1"/>
</dbReference>
<organism evidence="8 9">
    <name type="scientific">Geotrypetes seraphini</name>
    <name type="common">Gaboon caecilian</name>
    <name type="synonym">Caecilia seraphini</name>
    <dbReference type="NCBI Taxonomy" id="260995"/>
    <lineage>
        <taxon>Eukaryota</taxon>
        <taxon>Metazoa</taxon>
        <taxon>Chordata</taxon>
        <taxon>Craniata</taxon>
        <taxon>Vertebrata</taxon>
        <taxon>Euteleostomi</taxon>
        <taxon>Amphibia</taxon>
        <taxon>Gymnophiona</taxon>
        <taxon>Geotrypetes</taxon>
    </lineage>
</organism>
<dbReference type="Gene3D" id="3.30.420.10">
    <property type="entry name" value="Ribonuclease H-like superfamily/Ribonuclease H"/>
    <property type="match status" value="1"/>
</dbReference>
<dbReference type="GO" id="GO:0004523">
    <property type="term" value="F:RNA-DNA hybrid ribonuclease activity"/>
    <property type="evidence" value="ECO:0007669"/>
    <property type="project" value="InterPro"/>
</dbReference>
<dbReference type="KEGG" id="gsh:117361920"/>
<proteinExistence type="predicted"/>
<keyword evidence="5" id="KW-0378">Hydrolase</keyword>
<sequence length="270" mass="30606">MQWVMSDPKSNRVGYAQEQSIIKWKWYISQRAKIGEHGVATLHEKIANIPNGELEIKKPVYAHESPVKWGVGFDNLTSEQQKHAWFTDGSAKYVGGERKWKSVAYNPKTDTTLVMEGKGMSSQYAELMAVVTALRKERGGECHLFTDSWSVANGLATWLMGWKSHNWLIHGKELWGKELWQDIEEIVQETTVSVFHVDAHMPVDSMERLFNSQADAAAAISVTTTNEIPKVEEWLEGTAIWAHQKSGHLGEKATYRWAQERGIPLTIDVI</sequence>
<evidence type="ECO:0000256" key="3">
    <source>
        <dbReference type="ARBA" id="ARBA00022722"/>
    </source>
</evidence>
<dbReference type="GeneID" id="117361920"/>
<keyword evidence="1" id="KW-0808">Transferase</keyword>
<gene>
    <name evidence="9" type="primary">LOC117361920</name>
</gene>
<reference evidence="9" key="1">
    <citation type="submission" date="2025-08" db="UniProtKB">
        <authorList>
            <consortium name="RefSeq"/>
        </authorList>
    </citation>
    <scope>IDENTIFICATION</scope>
</reference>
<evidence type="ECO:0000313" key="9">
    <source>
        <dbReference type="RefSeq" id="XP_033803402.1"/>
    </source>
</evidence>
<keyword evidence="6" id="KW-0695">RNA-directed DNA polymerase</keyword>
<dbReference type="AlphaFoldDB" id="A0A6P8QZB9"/>
<accession>A0A6P8QZB9</accession>
<evidence type="ECO:0000259" key="7">
    <source>
        <dbReference type="PROSITE" id="PS50879"/>
    </source>
</evidence>
<dbReference type="RefSeq" id="XP_033803402.1">
    <property type="nucleotide sequence ID" value="XM_033947511.1"/>
</dbReference>
<keyword evidence="8" id="KW-1185">Reference proteome</keyword>
<dbReference type="PANTHER" id="PTHR41694">
    <property type="entry name" value="ENDOGENOUS RETROVIRUS GROUP K MEMBER POL PROTEIN"/>
    <property type="match status" value="1"/>
</dbReference>
<dbReference type="InterPro" id="IPR036397">
    <property type="entry name" value="RNaseH_sf"/>
</dbReference>
<dbReference type="OrthoDB" id="9950135at2759"/>
<dbReference type="PANTHER" id="PTHR41694:SF3">
    <property type="entry name" value="RNA-DIRECTED DNA POLYMERASE-RELATED"/>
    <property type="match status" value="1"/>
</dbReference>
<dbReference type="InParanoid" id="A0A6P8QZB9"/>
<dbReference type="GO" id="GO:0003964">
    <property type="term" value="F:RNA-directed DNA polymerase activity"/>
    <property type="evidence" value="ECO:0007669"/>
    <property type="project" value="UniProtKB-KW"/>
</dbReference>
<feature type="domain" description="RNase H type-1" evidence="7">
    <location>
        <begin position="79"/>
        <end position="223"/>
    </location>
</feature>
<evidence type="ECO:0000256" key="1">
    <source>
        <dbReference type="ARBA" id="ARBA00022679"/>
    </source>
</evidence>
<dbReference type="Proteomes" id="UP000515159">
    <property type="component" value="Chromosome 6"/>
</dbReference>
<dbReference type="Pfam" id="PF00075">
    <property type="entry name" value="RNase_H"/>
    <property type="match status" value="1"/>
</dbReference>
<keyword evidence="2" id="KW-0548">Nucleotidyltransferase</keyword>
<keyword evidence="4" id="KW-0255">Endonuclease</keyword>
<evidence type="ECO:0000256" key="2">
    <source>
        <dbReference type="ARBA" id="ARBA00022695"/>
    </source>
</evidence>